<protein>
    <submittedName>
        <fullName evidence="6">Nudix-type nucleoside diphosphatase</fullName>
    </submittedName>
</protein>
<dbReference type="NCBIfam" id="TIGR00052">
    <property type="entry name" value="nudix-type nucleoside diphosphatase, YffH/AdpP family"/>
    <property type="match status" value="1"/>
</dbReference>
<feature type="binding site" evidence="3">
    <location>
        <position position="108"/>
    </location>
    <ligand>
        <name>Mg(2+)</name>
        <dbReference type="ChEBI" id="CHEBI:18420"/>
        <label>1</label>
    </ligand>
</feature>
<evidence type="ECO:0000256" key="3">
    <source>
        <dbReference type="PIRSR" id="PIRSR604385-2"/>
    </source>
</evidence>
<feature type="binding site" evidence="3">
    <location>
        <position position="155"/>
    </location>
    <ligand>
        <name>Mg(2+)</name>
        <dbReference type="ChEBI" id="CHEBI:18420"/>
        <label>1</label>
    </ligand>
</feature>
<organism evidence="6 7">
    <name type="scientific">Campylobacter cuniculorum DSM 23162 = LMG 24588</name>
    <dbReference type="NCBI Taxonomy" id="1121267"/>
    <lineage>
        <taxon>Bacteria</taxon>
        <taxon>Pseudomonadati</taxon>
        <taxon>Campylobacterota</taxon>
        <taxon>Epsilonproteobacteria</taxon>
        <taxon>Campylobacterales</taxon>
        <taxon>Campylobacteraceae</taxon>
        <taxon>Campylobacter</taxon>
    </lineage>
</organism>
<dbReference type="GO" id="GO:0019693">
    <property type="term" value="P:ribose phosphate metabolic process"/>
    <property type="evidence" value="ECO:0007669"/>
    <property type="project" value="TreeGrafter"/>
</dbReference>
<name>A0A1W6BVD7_9BACT</name>
<dbReference type="Gene3D" id="3.90.79.10">
    <property type="entry name" value="Nucleoside Triphosphate Pyrophosphohydrolase"/>
    <property type="match status" value="1"/>
</dbReference>
<dbReference type="EMBL" id="CP020867">
    <property type="protein sequence ID" value="ARJ56031.1"/>
    <property type="molecule type" value="Genomic_DNA"/>
</dbReference>
<dbReference type="RefSeq" id="WP_027305574.1">
    <property type="nucleotide sequence ID" value="NZ_CP020867.1"/>
</dbReference>
<dbReference type="PANTHER" id="PTHR11839:SF15">
    <property type="entry name" value="URIDINE DIPHOSPHATE GLUCOSE PYROPHOSPHATASE NUDT14"/>
    <property type="match status" value="1"/>
</dbReference>
<proteinExistence type="predicted"/>
<dbReference type="GO" id="GO:0006753">
    <property type="term" value="P:nucleoside phosphate metabolic process"/>
    <property type="evidence" value="ECO:0007669"/>
    <property type="project" value="TreeGrafter"/>
</dbReference>
<dbReference type="AlphaFoldDB" id="A0A1W6BVD7"/>
<feature type="short sequence motif" description="Nudix box" evidence="4">
    <location>
        <begin position="89"/>
        <end position="111"/>
    </location>
</feature>
<dbReference type="InterPro" id="IPR015797">
    <property type="entry name" value="NUDIX_hydrolase-like_dom_sf"/>
</dbReference>
<dbReference type="STRING" id="1121267.CCUN_0379"/>
<evidence type="ECO:0000313" key="6">
    <source>
        <dbReference type="EMBL" id="ARJ56031.1"/>
    </source>
</evidence>
<evidence type="ECO:0000256" key="4">
    <source>
        <dbReference type="PIRSR" id="PIRSR604385-3"/>
    </source>
</evidence>
<dbReference type="InterPro" id="IPR000086">
    <property type="entry name" value="NUDIX_hydrolase_dom"/>
</dbReference>
<keyword evidence="2" id="KW-0378">Hydrolase</keyword>
<comment type="cofactor">
    <cofactor evidence="1 3">
        <name>Mg(2+)</name>
        <dbReference type="ChEBI" id="CHEBI:18420"/>
    </cofactor>
</comment>
<dbReference type="GO" id="GO:0046872">
    <property type="term" value="F:metal ion binding"/>
    <property type="evidence" value="ECO:0007669"/>
    <property type="project" value="UniProtKB-KW"/>
</dbReference>
<dbReference type="eggNOG" id="COG0494">
    <property type="taxonomic scope" value="Bacteria"/>
</dbReference>
<sequence length="198" mass="23284">MGFKNLKEENFETSLYIKPKRFSYESREKTYFWDFIEVKDSVSVLLYHKDFESFIFVRQFRIPLWYHQSKDKSYKKDENMGYSIELCSGLVDKNLSLEEIAKEECMEEIGYKPKFLEKIGDFYTGFGSGVSRQSFYFASLDESDKIGLGGGIDGEQIETIFVKVKECETFFSKTIHTPLLNFAYLWFMKEKAQNFGLA</sequence>
<dbReference type="PANTHER" id="PTHR11839">
    <property type="entry name" value="UDP/ADP-SUGAR PYROPHOSPHATASE"/>
    <property type="match status" value="1"/>
</dbReference>
<evidence type="ECO:0000256" key="1">
    <source>
        <dbReference type="ARBA" id="ARBA00001946"/>
    </source>
</evidence>
<dbReference type="PROSITE" id="PS51462">
    <property type="entry name" value="NUDIX"/>
    <property type="match status" value="1"/>
</dbReference>
<dbReference type="InterPro" id="IPR004385">
    <property type="entry name" value="NDP_pyrophosphatase"/>
</dbReference>
<keyword evidence="3" id="KW-0479">Metal-binding</keyword>
<evidence type="ECO:0000313" key="7">
    <source>
        <dbReference type="Proteomes" id="UP000192902"/>
    </source>
</evidence>
<reference evidence="6 7" key="1">
    <citation type="submission" date="2017-04" db="EMBL/GenBank/DDBJ databases">
        <title>Complete genome sequence of the Campylobacter cuniculorum type strain LMG24588.</title>
        <authorList>
            <person name="Miller W.G."/>
            <person name="Yee E."/>
            <person name="Revez J."/>
            <person name="Bono J.L."/>
            <person name="Rossi M."/>
        </authorList>
    </citation>
    <scope>NUCLEOTIDE SEQUENCE [LARGE SCALE GENOMIC DNA]</scope>
    <source>
        <strain evidence="6 7">LMG 24588</strain>
    </source>
</reference>
<dbReference type="GO" id="GO:0016818">
    <property type="term" value="F:hydrolase activity, acting on acid anhydrides, in phosphorus-containing anhydrides"/>
    <property type="evidence" value="ECO:0007669"/>
    <property type="project" value="InterPro"/>
</dbReference>
<feature type="domain" description="Nudix hydrolase" evidence="5">
    <location>
        <begin position="37"/>
        <end position="184"/>
    </location>
</feature>
<accession>A0A1W6BVD7</accession>
<evidence type="ECO:0000256" key="2">
    <source>
        <dbReference type="ARBA" id="ARBA00022801"/>
    </source>
</evidence>
<gene>
    <name evidence="6" type="ORF">CCUN_0379</name>
</gene>
<keyword evidence="3" id="KW-0460">Magnesium</keyword>
<dbReference type="OrthoDB" id="5360793at2"/>
<dbReference type="KEGG" id="ccun:CCUN_0379"/>
<evidence type="ECO:0000259" key="5">
    <source>
        <dbReference type="PROSITE" id="PS51462"/>
    </source>
</evidence>
<dbReference type="Proteomes" id="UP000192902">
    <property type="component" value="Chromosome"/>
</dbReference>
<dbReference type="SUPFAM" id="SSF55811">
    <property type="entry name" value="Nudix"/>
    <property type="match status" value="1"/>
</dbReference>
<feature type="binding site" evidence="3">
    <location>
        <position position="104"/>
    </location>
    <ligand>
        <name>Mg(2+)</name>
        <dbReference type="ChEBI" id="CHEBI:18420"/>
        <label>2</label>
    </ligand>
</feature>